<evidence type="ECO:0000256" key="2">
    <source>
        <dbReference type="ARBA" id="ARBA00023002"/>
    </source>
</evidence>
<reference evidence="5 6" key="1">
    <citation type="submission" date="2023-04" db="EMBL/GenBank/DDBJ databases">
        <title>Genome Encyclopedia of Bacteria and Archaea VI: Functional Genomics of Type Strains.</title>
        <authorList>
            <person name="Whitman W."/>
        </authorList>
    </citation>
    <scope>NUCLEOTIDE SEQUENCE [LARGE SCALE GENOMIC DNA]</scope>
    <source>
        <strain evidence="5 6">SG_E_30_P1</strain>
    </source>
</reference>
<dbReference type="InterPro" id="IPR036188">
    <property type="entry name" value="FAD/NAD-bd_sf"/>
</dbReference>
<dbReference type="SUPFAM" id="SSF51905">
    <property type="entry name" value="FAD/NAD(P)-binding domain"/>
    <property type="match status" value="1"/>
</dbReference>
<proteinExistence type="predicted"/>
<feature type="domain" description="FAD/NAD(P)-binding" evidence="4">
    <location>
        <begin position="6"/>
        <end position="274"/>
    </location>
</feature>
<evidence type="ECO:0000313" key="5">
    <source>
        <dbReference type="EMBL" id="MDH6181333.1"/>
    </source>
</evidence>
<dbReference type="EMBL" id="JARXVQ010000001">
    <property type="protein sequence ID" value="MDH6181333.1"/>
    <property type="molecule type" value="Genomic_DNA"/>
</dbReference>
<evidence type="ECO:0000313" key="6">
    <source>
        <dbReference type="Proteomes" id="UP001160142"/>
    </source>
</evidence>
<evidence type="ECO:0000259" key="4">
    <source>
        <dbReference type="Pfam" id="PF07992"/>
    </source>
</evidence>
<keyword evidence="2" id="KW-0560">Oxidoreductase</keyword>
<protein>
    <submittedName>
        <fullName evidence="5">Thioredoxin reductase</fullName>
    </submittedName>
</protein>
<dbReference type="RefSeq" id="WP_322133650.1">
    <property type="nucleotide sequence ID" value="NZ_CP085036.1"/>
</dbReference>
<sequence length="318" mass="32666">MTDKWDAIIIGGGAAGLSAALMLSRARRSVLVIDAGKPRNGVAPHMHGVLGHDGTSAVDLLARGRRDIEGYGGVVLSGDVTDLSPESSGGFRVTSTAGIHRAPHVMVATGLADELPAISGLAELWGTGVVVCPYCDGWEKRDQRIGVIATTPAQHQVQLLRQWSSDVTYFSRGIPLDDVALRALDARGITRVDADIERVHSQDSGAITIDLVDGGSVEVDIVFTAPAGAPRDGFLRALGAAVSAQAPFGGAEFVAVDDMGRTSVPGLWAAGNSVNPAANVPLSMGTGSKVGAAINAELVERDVAAALASAEGVPDLPQ</sequence>
<gene>
    <name evidence="5" type="ORF">M2152_001515</name>
</gene>
<evidence type="ECO:0000256" key="1">
    <source>
        <dbReference type="ARBA" id="ARBA00022630"/>
    </source>
</evidence>
<dbReference type="Gene3D" id="3.50.50.60">
    <property type="entry name" value="FAD/NAD(P)-binding domain"/>
    <property type="match status" value="2"/>
</dbReference>
<dbReference type="InterPro" id="IPR050097">
    <property type="entry name" value="Ferredoxin-NADP_redctase_2"/>
</dbReference>
<comment type="catalytic activity">
    <reaction evidence="3">
        <text>[thioredoxin]-dithiol + NADP(+) = [thioredoxin]-disulfide + NADPH + H(+)</text>
        <dbReference type="Rhea" id="RHEA:20345"/>
        <dbReference type="Rhea" id="RHEA-COMP:10698"/>
        <dbReference type="Rhea" id="RHEA-COMP:10700"/>
        <dbReference type="ChEBI" id="CHEBI:15378"/>
        <dbReference type="ChEBI" id="CHEBI:29950"/>
        <dbReference type="ChEBI" id="CHEBI:50058"/>
        <dbReference type="ChEBI" id="CHEBI:57783"/>
        <dbReference type="ChEBI" id="CHEBI:58349"/>
        <dbReference type="EC" id="1.8.1.9"/>
    </reaction>
</comment>
<keyword evidence="6" id="KW-1185">Reference proteome</keyword>
<keyword evidence="1" id="KW-0285">Flavoprotein</keyword>
<accession>A0ABT6KMU8</accession>
<name>A0ABT6KMU8_9MICO</name>
<dbReference type="Proteomes" id="UP001160142">
    <property type="component" value="Unassembled WGS sequence"/>
</dbReference>
<dbReference type="Pfam" id="PF07992">
    <property type="entry name" value="Pyr_redox_2"/>
    <property type="match status" value="1"/>
</dbReference>
<dbReference type="PRINTS" id="PR00368">
    <property type="entry name" value="FADPNR"/>
</dbReference>
<dbReference type="PANTHER" id="PTHR48105">
    <property type="entry name" value="THIOREDOXIN REDUCTASE 1-RELATED-RELATED"/>
    <property type="match status" value="1"/>
</dbReference>
<evidence type="ECO:0000256" key="3">
    <source>
        <dbReference type="ARBA" id="ARBA00048132"/>
    </source>
</evidence>
<dbReference type="PRINTS" id="PR00469">
    <property type="entry name" value="PNDRDTASEII"/>
</dbReference>
<comment type="caution">
    <text evidence="5">The sequence shown here is derived from an EMBL/GenBank/DDBJ whole genome shotgun (WGS) entry which is preliminary data.</text>
</comment>
<organism evidence="5 6">
    <name type="scientific">Antiquaquibacter oligotrophicus</name>
    <dbReference type="NCBI Taxonomy" id="2880260"/>
    <lineage>
        <taxon>Bacteria</taxon>
        <taxon>Bacillati</taxon>
        <taxon>Actinomycetota</taxon>
        <taxon>Actinomycetes</taxon>
        <taxon>Micrococcales</taxon>
        <taxon>Microbacteriaceae</taxon>
        <taxon>Antiquaquibacter</taxon>
    </lineage>
</organism>
<dbReference type="InterPro" id="IPR023753">
    <property type="entry name" value="FAD/NAD-binding_dom"/>
</dbReference>